<keyword evidence="3" id="KW-1185">Reference proteome</keyword>
<dbReference type="EMBL" id="BONC01000020">
    <property type="protein sequence ID" value="GIF57101.1"/>
    <property type="molecule type" value="Genomic_DNA"/>
</dbReference>
<organism evidence="2 3">
    <name type="scientific">Asanoa iriomotensis</name>
    <dbReference type="NCBI Taxonomy" id="234613"/>
    <lineage>
        <taxon>Bacteria</taxon>
        <taxon>Bacillati</taxon>
        <taxon>Actinomycetota</taxon>
        <taxon>Actinomycetes</taxon>
        <taxon>Micromonosporales</taxon>
        <taxon>Micromonosporaceae</taxon>
        <taxon>Asanoa</taxon>
    </lineage>
</organism>
<keyword evidence="1" id="KW-1133">Transmembrane helix</keyword>
<feature type="transmembrane region" description="Helical" evidence="1">
    <location>
        <begin position="20"/>
        <end position="41"/>
    </location>
</feature>
<accession>A0ABQ4C3T7</accession>
<evidence type="ECO:0000313" key="2">
    <source>
        <dbReference type="EMBL" id="GIF57101.1"/>
    </source>
</evidence>
<feature type="transmembrane region" description="Helical" evidence="1">
    <location>
        <begin position="87"/>
        <end position="105"/>
    </location>
</feature>
<reference evidence="2 3" key="1">
    <citation type="submission" date="2021-01" db="EMBL/GenBank/DDBJ databases">
        <title>Whole genome shotgun sequence of Asanoa iriomotensis NBRC 100142.</title>
        <authorList>
            <person name="Komaki H."/>
            <person name="Tamura T."/>
        </authorList>
    </citation>
    <scope>NUCLEOTIDE SEQUENCE [LARGE SCALE GENOMIC DNA]</scope>
    <source>
        <strain evidence="2 3">NBRC 100142</strain>
    </source>
</reference>
<proteinExistence type="predicted"/>
<keyword evidence="1" id="KW-0812">Transmembrane</keyword>
<comment type="caution">
    <text evidence="2">The sequence shown here is derived from an EMBL/GenBank/DDBJ whole genome shotgun (WGS) entry which is preliminary data.</text>
</comment>
<name>A0ABQ4C3T7_9ACTN</name>
<protein>
    <recommendedName>
        <fullName evidence="4">Integral membrane protein</fullName>
    </recommendedName>
</protein>
<evidence type="ECO:0008006" key="4">
    <source>
        <dbReference type="Google" id="ProtNLM"/>
    </source>
</evidence>
<keyword evidence="1" id="KW-0472">Membrane</keyword>
<dbReference type="Proteomes" id="UP000624325">
    <property type="component" value="Unassembled WGS sequence"/>
</dbReference>
<sequence length="141" mass="14536">MCPSLPDGLVRPACEYGVPVNGTLSGIVIALSLLVGAWALVEALRDRAPGRGHLIGLGVVEVALVVLLVAAAFAAAGGDRPASGVTFLGYVVTIICLPPLGAVLARLEPTRWGSVIILVVCLTIPVLVLRLHQTWQVVTSG</sequence>
<feature type="transmembrane region" description="Helical" evidence="1">
    <location>
        <begin position="53"/>
        <end position="75"/>
    </location>
</feature>
<evidence type="ECO:0000313" key="3">
    <source>
        <dbReference type="Proteomes" id="UP000624325"/>
    </source>
</evidence>
<evidence type="ECO:0000256" key="1">
    <source>
        <dbReference type="SAM" id="Phobius"/>
    </source>
</evidence>
<gene>
    <name evidence="2" type="ORF">Air01nite_31960</name>
</gene>
<dbReference type="RefSeq" id="WP_203703164.1">
    <property type="nucleotide sequence ID" value="NZ_BAAALU010000001.1"/>
</dbReference>
<feature type="transmembrane region" description="Helical" evidence="1">
    <location>
        <begin position="112"/>
        <end position="131"/>
    </location>
</feature>